<dbReference type="GO" id="GO:0005975">
    <property type="term" value="P:carbohydrate metabolic process"/>
    <property type="evidence" value="ECO:0007669"/>
    <property type="project" value="InterPro"/>
</dbReference>
<dbReference type="PROSITE" id="PS00502">
    <property type="entry name" value="POLYGALACTURONASE"/>
    <property type="match status" value="1"/>
</dbReference>
<dbReference type="Gene3D" id="2.160.20.10">
    <property type="entry name" value="Single-stranded right-handed beta-helix, Pectin lyase-like"/>
    <property type="match status" value="1"/>
</dbReference>
<reference evidence="7" key="1">
    <citation type="submission" date="2022-11" db="EMBL/GenBank/DDBJ databases">
        <authorList>
            <person name="Graham C."/>
            <person name="Newman J.D."/>
        </authorList>
    </citation>
    <scope>NUCLEOTIDE SEQUENCE</scope>
    <source>
        <strain evidence="7">DSM 19486</strain>
    </source>
</reference>
<evidence type="ECO:0000259" key="6">
    <source>
        <dbReference type="Pfam" id="PF12708"/>
    </source>
</evidence>
<dbReference type="PANTHER" id="PTHR31339">
    <property type="entry name" value="PECTIN LYASE-RELATED"/>
    <property type="match status" value="1"/>
</dbReference>
<dbReference type="SMART" id="SM00710">
    <property type="entry name" value="PbH1"/>
    <property type="match status" value="4"/>
</dbReference>
<dbReference type="InterPro" id="IPR006626">
    <property type="entry name" value="PbH1"/>
</dbReference>
<comment type="caution">
    <text evidence="7">The sequence shown here is derived from an EMBL/GenBank/DDBJ whole genome shotgun (WGS) entry which is preliminary data.</text>
</comment>
<accession>A0A9X3DCD5</accession>
<dbReference type="InterPro" id="IPR024535">
    <property type="entry name" value="RHGA/B-epi-like_pectate_lyase"/>
</dbReference>
<evidence type="ECO:0000256" key="3">
    <source>
        <dbReference type="ARBA" id="ARBA00023295"/>
    </source>
</evidence>
<dbReference type="SUPFAM" id="SSF51126">
    <property type="entry name" value="Pectin lyase-like"/>
    <property type="match status" value="1"/>
</dbReference>
<feature type="domain" description="Rhamnogalacturonase A/B/Epimerase-like pectate lyase" evidence="6">
    <location>
        <begin position="31"/>
        <end position="103"/>
    </location>
</feature>
<dbReference type="Pfam" id="PF12708">
    <property type="entry name" value="Pect-lyase_RHGA_epim"/>
    <property type="match status" value="1"/>
</dbReference>
<evidence type="ECO:0000256" key="1">
    <source>
        <dbReference type="ARBA" id="ARBA00008834"/>
    </source>
</evidence>
<evidence type="ECO:0000256" key="2">
    <source>
        <dbReference type="ARBA" id="ARBA00022801"/>
    </source>
</evidence>
<protein>
    <submittedName>
        <fullName evidence="7">Glycoside hydrolase family 28 protein</fullName>
    </submittedName>
</protein>
<keyword evidence="3 4" id="KW-0326">Glycosidase</keyword>
<feature type="chain" id="PRO_5040917956" evidence="5">
    <location>
        <begin position="28"/>
        <end position="530"/>
    </location>
</feature>
<dbReference type="InterPro" id="IPR051801">
    <property type="entry name" value="GH28_Enzymes"/>
</dbReference>
<dbReference type="PANTHER" id="PTHR31339:SF9">
    <property type="entry name" value="PLASMIN AND FIBRONECTIN-BINDING PROTEIN A"/>
    <property type="match status" value="1"/>
</dbReference>
<name>A0A9X3DCD5_9SPHI</name>
<feature type="signal peptide" evidence="5">
    <location>
        <begin position="1"/>
        <end position="27"/>
    </location>
</feature>
<evidence type="ECO:0000256" key="4">
    <source>
        <dbReference type="RuleBase" id="RU361169"/>
    </source>
</evidence>
<dbReference type="EMBL" id="JAPJUH010000003">
    <property type="protein sequence ID" value="MCX3265118.1"/>
    <property type="molecule type" value="Genomic_DNA"/>
</dbReference>
<dbReference type="InterPro" id="IPR012334">
    <property type="entry name" value="Pectin_lyas_fold"/>
</dbReference>
<evidence type="ECO:0000313" key="8">
    <source>
        <dbReference type="Proteomes" id="UP001142592"/>
    </source>
</evidence>
<comment type="similarity">
    <text evidence="1 4">Belongs to the glycosyl hydrolase 28 family.</text>
</comment>
<keyword evidence="2 4" id="KW-0378">Hydrolase</keyword>
<dbReference type="InterPro" id="IPR000743">
    <property type="entry name" value="Glyco_hydro_28"/>
</dbReference>
<keyword evidence="5" id="KW-0732">Signal</keyword>
<evidence type="ECO:0000256" key="5">
    <source>
        <dbReference type="SAM" id="SignalP"/>
    </source>
</evidence>
<dbReference type="InterPro" id="IPR011050">
    <property type="entry name" value="Pectin_lyase_fold/virulence"/>
</dbReference>
<dbReference type="Pfam" id="PF00295">
    <property type="entry name" value="Glyco_hydro_28"/>
    <property type="match status" value="1"/>
</dbReference>
<dbReference type="Proteomes" id="UP001142592">
    <property type="component" value="Unassembled WGS sequence"/>
</dbReference>
<sequence>MFKNLVSAVKFWSTLIVLVVIFTSAQAQSYYNVTKYGAKNDSSKLATVAIKKAIDAASKAGGGTVYFPAGKYLTGAIHLKSNITIFIDAGAELHFSDNFDDYLPMVESRYEGVDVKSFSPLFYAYKAENISIIGRGLIDGHGKKWWDFVEGYKEGQARSKWQYEFDKLNKDIVLPDDPKQMKRGFLRPPFIQTMFCKNVLIDGITIRNSPFWTVNPEFSENVKIHAVTINNPHSPNTDGINPESCKNVHISDCHISVGDDCITIKSGKDEPGRRMAIPAENYVITNCTMLSGHGGVVIGSEMSGDVRKITISNCVFDGTDRGIRIKTARGRGGIVEEIRVSNIIMKDIKQQAIVLDMQYAKTNVQPVSDRTPKFRNIHFSNITGQVNQAAYLNGLEEMPIENITFNDINMEAKTGFDISFSNRIEFHNVQVNTELGPSLKASRVNNLVVDGLKTYTPHNNAAVIDLKNVSDLFLYNSFPISGTANYLRLSGAGTKNISLGNNNFRNARVGVKKEKDVFESIDYVSGDKGQ</sequence>
<evidence type="ECO:0000313" key="7">
    <source>
        <dbReference type="EMBL" id="MCX3265118.1"/>
    </source>
</evidence>
<keyword evidence="8" id="KW-1185">Reference proteome</keyword>
<organism evidence="7 8">
    <name type="scientific">Pedobacter agri</name>
    <dbReference type="NCBI Taxonomy" id="454586"/>
    <lineage>
        <taxon>Bacteria</taxon>
        <taxon>Pseudomonadati</taxon>
        <taxon>Bacteroidota</taxon>
        <taxon>Sphingobacteriia</taxon>
        <taxon>Sphingobacteriales</taxon>
        <taxon>Sphingobacteriaceae</taxon>
        <taxon>Pedobacter</taxon>
    </lineage>
</organism>
<dbReference type="RefSeq" id="WP_010601623.1">
    <property type="nucleotide sequence ID" value="NZ_JAPJUH010000003.1"/>
</dbReference>
<dbReference type="GO" id="GO:0004650">
    <property type="term" value="F:polygalacturonase activity"/>
    <property type="evidence" value="ECO:0007669"/>
    <property type="project" value="InterPro"/>
</dbReference>
<proteinExistence type="inferred from homology"/>
<gene>
    <name evidence="7" type="ORF">OQZ29_10195</name>
</gene>
<dbReference type="AlphaFoldDB" id="A0A9X3DCD5"/>